<dbReference type="Proteomes" id="UP000184731">
    <property type="component" value="Chromosome"/>
</dbReference>
<dbReference type="RefSeq" id="WP_148697287.1">
    <property type="nucleotide sequence ID" value="NZ_CP017834.1"/>
</dbReference>
<dbReference type="STRING" id="1915309.AXG55_06360"/>
<sequence length="156" mass="18526">MRTFSNRYKIHGVSFHHRSTQFVGRREKSTLSKAFHLDDLLIQIKTESPIALSAKDIRNFLCDQGRNEIHTHVSECTELIAKWSGIVKIMERCFPQRHLSSSEFLEKSEFDDEYNYIHNELEVFLSAKKLLSLWKHRLFIFEMIVEAQDSLRFCKF</sequence>
<accession>A0A1L4D025</accession>
<keyword evidence="2" id="KW-1185">Reference proteome</keyword>
<dbReference type="KEGG" id="saqi:AXG55_06360"/>
<dbReference type="OrthoDB" id="5295308at2"/>
<dbReference type="EMBL" id="CP017834">
    <property type="protein sequence ID" value="APJ03548.1"/>
    <property type="molecule type" value="Genomic_DNA"/>
</dbReference>
<evidence type="ECO:0000313" key="1">
    <source>
        <dbReference type="EMBL" id="APJ03548.1"/>
    </source>
</evidence>
<reference evidence="1 2" key="1">
    <citation type="submission" date="2016-10" db="EMBL/GenBank/DDBJ databases">
        <title>Silvanigrella aquatica sp. nov., isolated from a freshwater lake located in the Black Forest, Germany, description of Silvanigrellaceae fam. nov., Silvanigrellales ord. nov., reclassification of the order Bdellovibrionales in the class Oligoflexia, reclassification of the families Bacteriovoracaceae and Halobacteriovoraceae in the new order Bacteriovoracales ord. nov., and reclassification of the family Pseudobacteriovoracaceae in the order Oligoflexiales.</title>
        <authorList>
            <person name="Hahn M.W."/>
            <person name="Schmidt J."/>
            <person name="Koll U."/>
            <person name="Rohde M."/>
            <person name="Verbag S."/>
            <person name="Pitt A."/>
            <person name="Nakai R."/>
            <person name="Naganuma T."/>
            <person name="Lang E."/>
        </authorList>
    </citation>
    <scope>NUCLEOTIDE SEQUENCE [LARGE SCALE GENOMIC DNA]</scope>
    <source>
        <strain evidence="1 2">MWH-Nonnen-W8red</strain>
    </source>
</reference>
<protein>
    <submittedName>
        <fullName evidence="1">Uncharacterized protein</fullName>
    </submittedName>
</protein>
<proteinExistence type="predicted"/>
<name>A0A1L4D025_9BACT</name>
<organism evidence="1 2">
    <name type="scientific">Silvanigrella aquatica</name>
    <dbReference type="NCBI Taxonomy" id="1915309"/>
    <lineage>
        <taxon>Bacteria</taxon>
        <taxon>Pseudomonadati</taxon>
        <taxon>Bdellovibrionota</taxon>
        <taxon>Oligoflexia</taxon>
        <taxon>Silvanigrellales</taxon>
        <taxon>Silvanigrellaceae</taxon>
        <taxon>Silvanigrella</taxon>
    </lineage>
</organism>
<evidence type="ECO:0000313" key="2">
    <source>
        <dbReference type="Proteomes" id="UP000184731"/>
    </source>
</evidence>
<gene>
    <name evidence="1" type="ORF">AXG55_06360</name>
</gene>
<dbReference type="AlphaFoldDB" id="A0A1L4D025"/>